<protein>
    <recommendedName>
        <fullName evidence="4">DUF998 domain-containing protein</fullName>
    </recommendedName>
</protein>
<name>A0A1Y5TKL5_9RHOB</name>
<dbReference type="RefSeq" id="WP_085837843.1">
    <property type="nucleotide sequence ID" value="NZ_FWFS01000012.1"/>
</dbReference>
<proteinExistence type="predicted"/>
<feature type="transmembrane region" description="Helical" evidence="1">
    <location>
        <begin position="32"/>
        <end position="50"/>
    </location>
</feature>
<organism evidence="2 3">
    <name type="scientific">Aquimixticola soesokkakensis</name>
    <dbReference type="NCBI Taxonomy" id="1519096"/>
    <lineage>
        <taxon>Bacteria</taxon>
        <taxon>Pseudomonadati</taxon>
        <taxon>Pseudomonadota</taxon>
        <taxon>Alphaproteobacteria</taxon>
        <taxon>Rhodobacterales</taxon>
        <taxon>Paracoccaceae</taxon>
        <taxon>Aquimixticola</taxon>
    </lineage>
</organism>
<dbReference type="EMBL" id="FWFS01000012">
    <property type="protein sequence ID" value="SLN65786.1"/>
    <property type="molecule type" value="Genomic_DNA"/>
</dbReference>
<dbReference type="OrthoDB" id="9803163at2"/>
<feature type="transmembrane region" description="Helical" evidence="1">
    <location>
        <begin position="70"/>
        <end position="88"/>
    </location>
</feature>
<keyword evidence="1" id="KW-1133">Transmembrane helix</keyword>
<accession>A0A1Y5TKL5</accession>
<evidence type="ECO:0000256" key="1">
    <source>
        <dbReference type="SAM" id="Phobius"/>
    </source>
</evidence>
<feature type="transmembrane region" description="Helical" evidence="1">
    <location>
        <begin position="211"/>
        <end position="229"/>
    </location>
</feature>
<keyword evidence="3" id="KW-1185">Reference proteome</keyword>
<keyword evidence="1" id="KW-0812">Transmembrane</keyword>
<feature type="transmembrane region" description="Helical" evidence="1">
    <location>
        <begin position="100"/>
        <end position="120"/>
    </location>
</feature>
<evidence type="ECO:0000313" key="2">
    <source>
        <dbReference type="EMBL" id="SLN65786.1"/>
    </source>
</evidence>
<gene>
    <name evidence="2" type="ORF">AQS8620_03050</name>
</gene>
<evidence type="ECO:0008006" key="4">
    <source>
        <dbReference type="Google" id="ProtNLM"/>
    </source>
</evidence>
<keyword evidence="1" id="KW-0472">Membrane</keyword>
<dbReference type="Proteomes" id="UP000193862">
    <property type="component" value="Unassembled WGS sequence"/>
</dbReference>
<sequence length="254" mass="27614">MRHGDAIGGAAQDEAGDLRAQMVLSYYRLRQLLGLMGFLLPFALIAGSILDQHGIAPSISDYYHRLERDVFVGCLCAISMFLIAYPGHAKGRGERFGDDLVTSLAGFAGLGVAFFPNGGAGPDAPLAALSQLLFGTARVALAHYACAVVFLTCLGYMSFVKFARTADMRRRRIYRLAGLGVWFFTVATVGFSLVKISGTSASYDVVVSARLVFWSETFGLWCFALAWLLKGHADKRKVIPPQRRILGARPLGRL</sequence>
<reference evidence="2 3" key="1">
    <citation type="submission" date="2017-03" db="EMBL/GenBank/DDBJ databases">
        <authorList>
            <person name="Afonso C.L."/>
            <person name="Miller P.J."/>
            <person name="Scott M.A."/>
            <person name="Spackman E."/>
            <person name="Goraichik I."/>
            <person name="Dimitrov K.M."/>
            <person name="Suarez D.L."/>
            <person name="Swayne D.E."/>
        </authorList>
    </citation>
    <scope>NUCLEOTIDE SEQUENCE [LARGE SCALE GENOMIC DNA]</scope>
    <source>
        <strain evidence="2 3">CECT 8620</strain>
    </source>
</reference>
<dbReference type="AlphaFoldDB" id="A0A1Y5TKL5"/>
<feature type="transmembrane region" description="Helical" evidence="1">
    <location>
        <begin position="140"/>
        <end position="160"/>
    </location>
</feature>
<evidence type="ECO:0000313" key="3">
    <source>
        <dbReference type="Proteomes" id="UP000193862"/>
    </source>
</evidence>
<feature type="transmembrane region" description="Helical" evidence="1">
    <location>
        <begin position="172"/>
        <end position="191"/>
    </location>
</feature>